<evidence type="ECO:0000313" key="1">
    <source>
        <dbReference type="EMBL" id="KAA6343636.1"/>
    </source>
</evidence>
<name>A0A5J4SC20_9ZZZZ</name>
<organism evidence="1">
    <name type="scientific">termite gut metagenome</name>
    <dbReference type="NCBI Taxonomy" id="433724"/>
    <lineage>
        <taxon>unclassified sequences</taxon>
        <taxon>metagenomes</taxon>
        <taxon>organismal metagenomes</taxon>
    </lineage>
</organism>
<proteinExistence type="predicted"/>
<dbReference type="EMBL" id="SNRY01000259">
    <property type="protein sequence ID" value="KAA6343636.1"/>
    <property type="molecule type" value="Genomic_DNA"/>
</dbReference>
<accession>A0A5J4SC20</accession>
<protein>
    <recommendedName>
        <fullName evidence="2">DUF5119 domain-containing protein</fullName>
    </recommendedName>
</protein>
<comment type="caution">
    <text evidence="1">The sequence shown here is derived from an EMBL/GenBank/DDBJ whole genome shotgun (WGS) entry which is preliminary data.</text>
</comment>
<reference evidence="1" key="1">
    <citation type="submission" date="2019-03" db="EMBL/GenBank/DDBJ databases">
        <title>Single cell metagenomics reveals metabolic interactions within the superorganism composed of flagellate Streblomastix strix and complex community of Bacteroidetes bacteria on its surface.</title>
        <authorList>
            <person name="Treitli S.C."/>
            <person name="Kolisko M."/>
            <person name="Husnik F."/>
            <person name="Keeling P."/>
            <person name="Hampl V."/>
        </authorList>
    </citation>
    <scope>NUCLEOTIDE SEQUENCE</scope>
    <source>
        <strain evidence="1">STM</strain>
    </source>
</reference>
<evidence type="ECO:0008006" key="2">
    <source>
        <dbReference type="Google" id="ProtNLM"/>
    </source>
</evidence>
<dbReference type="AlphaFoldDB" id="A0A5J4SC20"/>
<gene>
    <name evidence="1" type="ORF">EZS27_008672</name>
</gene>
<sequence>MRRNYMSINKKLLFLLYLIGICVSSCTKEDVVRREEGYITIVPLWEEDNYTRFSPIGKMKYYLYNINNISISPIIITDLEGKGFTQKLPVGIYRLIGYNTNASNYITFDDSKPSTVVAKILSDDFNPLNLYTISCDNIIVSDNKTIIKEIIPVEIKAKTLRLNFNFDGLNPRSLKGKIEGISTSINLLNGEAFEDENFIPFEDFVSFASKLTIDFRASGLLYTNLSASTNIPPILSLTLEDSYINYTYTGDTSLENIIKELNSSIQKSNDIILDVIVKTYTQYDPSPKRIQIATYLIKD</sequence>